<name>A0A6S6UFB9_9GAMM</name>
<evidence type="ECO:0000259" key="3">
    <source>
        <dbReference type="Pfam" id="PF01648"/>
    </source>
</evidence>
<dbReference type="SUPFAM" id="SSF56214">
    <property type="entry name" value="4'-phosphopantetheinyl transferase"/>
    <property type="match status" value="2"/>
</dbReference>
<proteinExistence type="inferred from homology"/>
<dbReference type="PANTHER" id="PTHR12215:SF10">
    <property type="entry name" value="L-AMINOADIPATE-SEMIALDEHYDE DEHYDROGENASE-PHOSPHOPANTETHEINYL TRANSFERASE"/>
    <property type="match status" value="1"/>
</dbReference>
<sequence>MHTSFISQVGDTKIYQSLKDGEIHIFLAHPDYVESSDESLLNATERSRASAFKFFSDRKRYVAAHSFLRQTLSKYAPLLPATWRFTTNGYGKPSIANNGYEWLQFNLSHTHGLIACAISYQREVGIDVEKRKALMDLESLCQYAFSAPEAADILSLANLQAREQRFFTYWTLKEAYVKARGMGLSIPLQQFTFIEGVNKEWSLHCDPALQDDGKNWQFSSYIMNDHHLSIGVPIDPAIMTSRMRFNRLF</sequence>
<protein>
    <submittedName>
        <fullName evidence="5">4'-phosphopantetheinyl transferase (EC)</fullName>
        <ecNumber evidence="5">2.7.8.-</ecNumber>
    </submittedName>
</protein>
<evidence type="ECO:0000256" key="2">
    <source>
        <dbReference type="ARBA" id="ARBA00022679"/>
    </source>
</evidence>
<dbReference type="EC" id="2.7.8.-" evidence="5"/>
<dbReference type="InterPro" id="IPR050559">
    <property type="entry name" value="P-Pant_transferase_sf"/>
</dbReference>
<dbReference type="GO" id="GO:0000287">
    <property type="term" value="F:magnesium ion binding"/>
    <property type="evidence" value="ECO:0007669"/>
    <property type="project" value="InterPro"/>
</dbReference>
<keyword evidence="2 5" id="KW-0808">Transferase</keyword>
<evidence type="ECO:0000259" key="4">
    <source>
        <dbReference type="Pfam" id="PF22624"/>
    </source>
</evidence>
<dbReference type="GO" id="GO:0005829">
    <property type="term" value="C:cytosol"/>
    <property type="evidence" value="ECO:0007669"/>
    <property type="project" value="TreeGrafter"/>
</dbReference>
<dbReference type="GO" id="GO:0019878">
    <property type="term" value="P:lysine biosynthetic process via aminoadipic acid"/>
    <property type="evidence" value="ECO:0007669"/>
    <property type="project" value="TreeGrafter"/>
</dbReference>
<accession>A0A6S6UFB9</accession>
<feature type="domain" description="4'-phosphopantetheinyl transferase N-terminal" evidence="4">
    <location>
        <begin position="39"/>
        <end position="117"/>
    </location>
</feature>
<dbReference type="EMBL" id="CACVAY010000148">
    <property type="protein sequence ID" value="CAA6828354.1"/>
    <property type="molecule type" value="Genomic_DNA"/>
</dbReference>
<dbReference type="GO" id="GO:0008897">
    <property type="term" value="F:holo-[acyl-carrier-protein] synthase activity"/>
    <property type="evidence" value="ECO:0007669"/>
    <property type="project" value="InterPro"/>
</dbReference>
<gene>
    <name evidence="5" type="ORF">HELGO_WM9202</name>
</gene>
<dbReference type="PANTHER" id="PTHR12215">
    <property type="entry name" value="PHOSPHOPANTETHEINE TRANSFERASE"/>
    <property type="match status" value="1"/>
</dbReference>
<dbReference type="InterPro" id="IPR037143">
    <property type="entry name" value="4-PPantetheinyl_Trfase_dom_sf"/>
</dbReference>
<feature type="domain" description="4'-phosphopantetheinyl transferase" evidence="3">
    <location>
        <begin position="124"/>
        <end position="228"/>
    </location>
</feature>
<evidence type="ECO:0000313" key="5">
    <source>
        <dbReference type="EMBL" id="CAA6828354.1"/>
    </source>
</evidence>
<dbReference type="Pfam" id="PF22624">
    <property type="entry name" value="AASDHPPT_N"/>
    <property type="match status" value="1"/>
</dbReference>
<dbReference type="InterPro" id="IPR055066">
    <property type="entry name" value="AASDHPPT_N"/>
</dbReference>
<dbReference type="Pfam" id="PF01648">
    <property type="entry name" value="ACPS"/>
    <property type="match status" value="1"/>
</dbReference>
<dbReference type="Gene3D" id="3.90.470.20">
    <property type="entry name" value="4'-phosphopantetheinyl transferase domain"/>
    <property type="match status" value="2"/>
</dbReference>
<comment type="similarity">
    <text evidence="1">Belongs to the P-Pant transferase superfamily. Gsp/Sfp/HetI/AcpT family.</text>
</comment>
<dbReference type="InterPro" id="IPR008278">
    <property type="entry name" value="4-PPantetheinyl_Trfase_dom"/>
</dbReference>
<dbReference type="AlphaFoldDB" id="A0A6S6UFB9"/>
<organism evidence="5">
    <name type="scientific">uncultured Thiotrichaceae bacterium</name>
    <dbReference type="NCBI Taxonomy" id="298394"/>
    <lineage>
        <taxon>Bacteria</taxon>
        <taxon>Pseudomonadati</taxon>
        <taxon>Pseudomonadota</taxon>
        <taxon>Gammaproteobacteria</taxon>
        <taxon>Thiotrichales</taxon>
        <taxon>Thiotrichaceae</taxon>
        <taxon>environmental samples</taxon>
    </lineage>
</organism>
<evidence type="ECO:0000256" key="1">
    <source>
        <dbReference type="ARBA" id="ARBA00010990"/>
    </source>
</evidence>
<reference evidence="5" key="1">
    <citation type="submission" date="2020-01" db="EMBL/GenBank/DDBJ databases">
        <authorList>
            <person name="Meier V. D."/>
            <person name="Meier V D."/>
        </authorList>
    </citation>
    <scope>NUCLEOTIDE SEQUENCE</scope>
    <source>
        <strain evidence="5">HLG_WM_MAG_07</strain>
    </source>
</reference>